<feature type="compositionally biased region" description="Low complexity" evidence="1">
    <location>
        <begin position="52"/>
        <end position="61"/>
    </location>
</feature>
<keyword evidence="2" id="KW-0732">Signal</keyword>
<evidence type="ECO:0000256" key="2">
    <source>
        <dbReference type="SAM" id="SignalP"/>
    </source>
</evidence>
<feature type="compositionally biased region" description="Basic and acidic residues" evidence="1">
    <location>
        <begin position="34"/>
        <end position="47"/>
    </location>
</feature>
<evidence type="ECO:0008006" key="4">
    <source>
        <dbReference type="Google" id="ProtNLM"/>
    </source>
</evidence>
<gene>
    <name evidence="3" type="ORF">HJG54_14420</name>
</gene>
<dbReference type="EMBL" id="CP053586">
    <property type="protein sequence ID" value="WNZ23930.1"/>
    <property type="molecule type" value="Genomic_DNA"/>
</dbReference>
<sequence>MKKPSLTIALALSIVSLLVAVKPAAADVSIEIISRSDARSTHSEDRNSLPQTTRSDSTNRSNRSEISLNDTGDKNQAESQTSEDDFEGILIRI</sequence>
<dbReference type="RefSeq" id="WP_316429455.1">
    <property type="nucleotide sequence ID" value="NZ_CP053586.1"/>
</dbReference>
<evidence type="ECO:0000313" key="3">
    <source>
        <dbReference type="EMBL" id="WNZ23930.1"/>
    </source>
</evidence>
<feature type="region of interest" description="Disordered" evidence="1">
    <location>
        <begin position="32"/>
        <end position="93"/>
    </location>
</feature>
<feature type="signal peptide" evidence="2">
    <location>
        <begin position="1"/>
        <end position="25"/>
    </location>
</feature>
<dbReference type="AlphaFoldDB" id="A0AA96WG12"/>
<feature type="chain" id="PRO_5041643100" description="Porin" evidence="2">
    <location>
        <begin position="26"/>
        <end position="93"/>
    </location>
</feature>
<evidence type="ECO:0000256" key="1">
    <source>
        <dbReference type="SAM" id="MobiDB-lite"/>
    </source>
</evidence>
<organism evidence="3">
    <name type="scientific">Leptolyngbya sp. NK1-12</name>
    <dbReference type="NCBI Taxonomy" id="2547451"/>
    <lineage>
        <taxon>Bacteria</taxon>
        <taxon>Bacillati</taxon>
        <taxon>Cyanobacteriota</taxon>
        <taxon>Cyanophyceae</taxon>
        <taxon>Leptolyngbyales</taxon>
        <taxon>Leptolyngbyaceae</taxon>
        <taxon>Leptolyngbya group</taxon>
        <taxon>Leptolyngbya</taxon>
    </lineage>
</organism>
<proteinExistence type="predicted"/>
<name>A0AA96WG12_9CYAN</name>
<accession>A0AA96WG12</accession>
<protein>
    <recommendedName>
        <fullName evidence="4">Porin</fullName>
    </recommendedName>
</protein>
<reference evidence="3" key="1">
    <citation type="submission" date="2020-05" db="EMBL/GenBank/DDBJ databases">
        <authorList>
            <person name="Zhu T."/>
            <person name="Keshari N."/>
            <person name="Lu X."/>
        </authorList>
    </citation>
    <scope>NUCLEOTIDE SEQUENCE</scope>
    <source>
        <strain evidence="3">NK1-12</strain>
    </source>
</reference>